<dbReference type="AlphaFoldDB" id="A0A3P8PWG5"/>
<dbReference type="Pfam" id="PF25517">
    <property type="entry name" value="DSRM_RDM1"/>
    <property type="match status" value="1"/>
</dbReference>
<dbReference type="GeneTree" id="ENSGT00390000018397"/>
<accession>A0A3P8PWG5</accession>
<dbReference type="InterPro" id="IPR035979">
    <property type="entry name" value="RBD_domain_sf"/>
</dbReference>
<reference evidence="2" key="1">
    <citation type="submission" date="2018-05" db="EMBL/GenBank/DDBJ databases">
        <authorList>
            <person name="Datahose"/>
        </authorList>
    </citation>
    <scope>NUCLEOTIDE SEQUENCE</scope>
</reference>
<dbReference type="GO" id="GO:0003676">
    <property type="term" value="F:nucleic acid binding"/>
    <property type="evidence" value="ECO:0007669"/>
    <property type="project" value="InterPro"/>
</dbReference>
<reference evidence="2" key="3">
    <citation type="submission" date="2025-09" db="UniProtKB">
        <authorList>
            <consortium name="Ensembl"/>
        </authorList>
    </citation>
    <scope>IDENTIFICATION</scope>
</reference>
<reference evidence="2" key="2">
    <citation type="submission" date="2025-08" db="UniProtKB">
        <authorList>
            <consortium name="Ensembl"/>
        </authorList>
    </citation>
    <scope>IDENTIFICATION</scope>
</reference>
<dbReference type="Gene3D" id="3.30.70.330">
    <property type="match status" value="1"/>
</dbReference>
<protein>
    <recommendedName>
        <fullName evidence="1">DM1 domain-containing protein</fullName>
    </recommendedName>
</protein>
<dbReference type="InterPro" id="IPR040224">
    <property type="entry name" value="RDM1"/>
</dbReference>
<evidence type="ECO:0000313" key="3">
    <source>
        <dbReference type="Proteomes" id="UP000265100"/>
    </source>
</evidence>
<dbReference type="InterPro" id="IPR012677">
    <property type="entry name" value="Nucleotide-bd_a/b_plait_sf"/>
</dbReference>
<dbReference type="GO" id="GO:0005730">
    <property type="term" value="C:nucleolus"/>
    <property type="evidence" value="ECO:0007669"/>
    <property type="project" value="TreeGrafter"/>
</dbReference>
<dbReference type="PANTHER" id="PTHR31164">
    <property type="entry name" value="RAD52 MOTIF-CONTAINING PROTEIN 1"/>
    <property type="match status" value="1"/>
</dbReference>
<dbReference type="InterPro" id="IPR057652">
    <property type="entry name" value="DSRM_RDM1"/>
</dbReference>
<sequence>MEAEVVDFRVPVESNKTVLVWDIPPTHGEAHIHCPEMSTRWHQSSVNMERQLPSVPALTHRIIKAQLHAVFSSFGPVYLLKVSPNAPLHPPGFYALIKFFSAAHAAAAQRITDGRPLLDDLPLKVKLSSKQTPHFLSGSSRVLSHAHCLELANHVLGFNGWTSDIITLKKLTNEEEGEEEEGGGAGQRRLKFGCVLQLRFPHHGQTSRGAAVLEDCFTCTGPDVFLQRCCRLQRLVREKALVQAFSSVLLILLGNGKVMVEVKQTPDQFLADDTEGVLQVNEFSWTEGPADEEEADDAEWALTVS</sequence>
<dbReference type="Proteomes" id="UP000265100">
    <property type="component" value="Chromosome 4"/>
</dbReference>
<evidence type="ECO:0000259" key="1">
    <source>
        <dbReference type="Pfam" id="PF25517"/>
    </source>
</evidence>
<dbReference type="SUPFAM" id="SSF54768">
    <property type="entry name" value="dsRNA-binding domain-like"/>
    <property type="match status" value="1"/>
</dbReference>
<keyword evidence="3" id="KW-1185">Reference proteome</keyword>
<evidence type="ECO:0000313" key="2">
    <source>
        <dbReference type="Ensembl" id="ENSACLP00000021390.2"/>
    </source>
</evidence>
<dbReference type="SUPFAM" id="SSF54928">
    <property type="entry name" value="RNA-binding domain, RBD"/>
    <property type="match status" value="1"/>
</dbReference>
<proteinExistence type="predicted"/>
<feature type="domain" description="DM1" evidence="1">
    <location>
        <begin position="143"/>
        <end position="249"/>
    </location>
</feature>
<organism evidence="2 3">
    <name type="scientific">Astatotilapia calliptera</name>
    <name type="common">Eastern happy</name>
    <name type="synonym">Chromis callipterus</name>
    <dbReference type="NCBI Taxonomy" id="8154"/>
    <lineage>
        <taxon>Eukaryota</taxon>
        <taxon>Metazoa</taxon>
        <taxon>Chordata</taxon>
        <taxon>Craniata</taxon>
        <taxon>Vertebrata</taxon>
        <taxon>Euteleostomi</taxon>
        <taxon>Actinopterygii</taxon>
        <taxon>Neopterygii</taxon>
        <taxon>Teleostei</taxon>
        <taxon>Neoteleostei</taxon>
        <taxon>Acanthomorphata</taxon>
        <taxon>Ovalentaria</taxon>
        <taxon>Cichlomorphae</taxon>
        <taxon>Cichliformes</taxon>
        <taxon>Cichlidae</taxon>
        <taxon>African cichlids</taxon>
        <taxon>Pseudocrenilabrinae</taxon>
        <taxon>Haplochromini</taxon>
        <taxon>Astatotilapia</taxon>
    </lineage>
</organism>
<dbReference type="PANTHER" id="PTHR31164:SF1">
    <property type="entry name" value="RAD52 MOTIF-CONTAINING PROTEIN 1"/>
    <property type="match status" value="1"/>
</dbReference>
<dbReference type="Bgee" id="ENSACLG00000014544">
    <property type="expression patterns" value="Expressed in testis and 6 other cell types or tissues"/>
</dbReference>
<dbReference type="Ensembl" id="ENSACLT00000021885.2">
    <property type="protein sequence ID" value="ENSACLP00000021390.2"/>
    <property type="gene ID" value="ENSACLG00000014544.2"/>
</dbReference>
<name>A0A3P8PWG5_ASTCA</name>